<evidence type="ECO:0000313" key="1">
    <source>
        <dbReference type="EMBL" id="KKL68775.1"/>
    </source>
</evidence>
<comment type="caution">
    <text evidence="1">The sequence shown here is derived from an EMBL/GenBank/DDBJ whole genome shotgun (WGS) entry which is preliminary data.</text>
</comment>
<dbReference type="EMBL" id="LAZR01026430">
    <property type="protein sequence ID" value="KKL68775.1"/>
    <property type="molecule type" value="Genomic_DNA"/>
</dbReference>
<gene>
    <name evidence="1" type="ORF">LCGC14_2121580</name>
</gene>
<name>A0A0F9GH93_9ZZZZ</name>
<reference evidence="1" key="1">
    <citation type="journal article" date="2015" name="Nature">
        <title>Complex archaea that bridge the gap between prokaryotes and eukaryotes.</title>
        <authorList>
            <person name="Spang A."/>
            <person name="Saw J.H."/>
            <person name="Jorgensen S.L."/>
            <person name="Zaremba-Niedzwiedzka K."/>
            <person name="Martijn J."/>
            <person name="Lind A.E."/>
            <person name="van Eijk R."/>
            <person name="Schleper C."/>
            <person name="Guy L."/>
            <person name="Ettema T.J."/>
        </authorList>
    </citation>
    <scope>NUCLEOTIDE SEQUENCE</scope>
</reference>
<sequence>MAIPMETQKLVLEGKASAAKYGTEICLHCGELRISWFCFTCWSKPIVAALEEKYADKD</sequence>
<proteinExistence type="predicted"/>
<protein>
    <submittedName>
        <fullName evidence="1">Uncharacterized protein</fullName>
    </submittedName>
</protein>
<dbReference type="AlphaFoldDB" id="A0A0F9GH93"/>
<organism evidence="1">
    <name type="scientific">marine sediment metagenome</name>
    <dbReference type="NCBI Taxonomy" id="412755"/>
    <lineage>
        <taxon>unclassified sequences</taxon>
        <taxon>metagenomes</taxon>
        <taxon>ecological metagenomes</taxon>
    </lineage>
</organism>
<accession>A0A0F9GH93</accession>